<organism evidence="2">
    <name type="scientific">Pontimicrobium sp. SW4</name>
    <dbReference type="NCBI Taxonomy" id="3153519"/>
    <lineage>
        <taxon>Bacteria</taxon>
        <taxon>Pseudomonadati</taxon>
        <taxon>Bacteroidota</taxon>
        <taxon>Flavobacteriia</taxon>
        <taxon>Flavobacteriales</taxon>
        <taxon>Flavobacteriaceae</taxon>
        <taxon>Pontimicrobium</taxon>
    </lineage>
</organism>
<proteinExistence type="predicted"/>
<feature type="transmembrane region" description="Helical" evidence="1">
    <location>
        <begin position="12"/>
        <end position="34"/>
    </location>
</feature>
<feature type="transmembrane region" description="Helical" evidence="1">
    <location>
        <begin position="76"/>
        <end position="106"/>
    </location>
</feature>
<sequence length="307" mass="34994">MITRFFSTSKPIHLVLVSIFVLGLFLAVRLDYYSEGISLPQTGKELLLYGITLLSIFVLSFFVNKNNLTKQNSFKILVFSLFLACIPATIQYGTIIASNVFILFAIRRIISLRSNLHIKKKLFDAAFWIALASLFYFWSILFLILVFAALVFYSIGQSNNWMIPFTGILTVILIIISYNILTQDTFGDINMYVDNAAFDFSNYKTPNLTTSITIISLLSIWALFFYVKKLQDKSRALRPSFTLILIAFIIGVVIVILAPNKNGSEFIFLFAPLAIIMANYIESIKKAWLSEVFIWLLIITPIFQLVF</sequence>
<dbReference type="EMBL" id="CP157199">
    <property type="protein sequence ID" value="XBG60973.1"/>
    <property type="molecule type" value="Genomic_DNA"/>
</dbReference>
<keyword evidence="1" id="KW-0812">Transmembrane</keyword>
<feature type="transmembrane region" description="Helical" evidence="1">
    <location>
        <begin position="161"/>
        <end position="181"/>
    </location>
</feature>
<dbReference type="AlphaFoldDB" id="A0AAU7BSA9"/>
<feature type="transmembrane region" description="Helical" evidence="1">
    <location>
        <begin position="288"/>
        <end position="306"/>
    </location>
</feature>
<dbReference type="InterPro" id="IPR045625">
    <property type="entry name" value="DUF6427"/>
</dbReference>
<reference evidence="2" key="1">
    <citation type="submission" date="2024-05" db="EMBL/GenBank/DDBJ databases">
        <title>Pontimicrobium maritimus sp. nov., isolated form sea water.</title>
        <authorList>
            <person name="Muhammad N."/>
            <person name="Vuong T.Q."/>
            <person name="Han H.L."/>
            <person name="Kim S.-G."/>
        </authorList>
    </citation>
    <scope>NUCLEOTIDE SEQUENCE</scope>
    <source>
        <strain evidence="2">SW4</strain>
    </source>
</reference>
<dbReference type="Pfam" id="PF19992">
    <property type="entry name" value="DUF6427"/>
    <property type="match status" value="1"/>
</dbReference>
<feature type="transmembrane region" description="Helical" evidence="1">
    <location>
        <begin position="239"/>
        <end position="258"/>
    </location>
</feature>
<evidence type="ECO:0000256" key="1">
    <source>
        <dbReference type="SAM" id="Phobius"/>
    </source>
</evidence>
<name>A0AAU7BSA9_9FLAO</name>
<keyword evidence="1" id="KW-1133">Transmembrane helix</keyword>
<feature type="transmembrane region" description="Helical" evidence="1">
    <location>
        <begin position="208"/>
        <end position="227"/>
    </location>
</feature>
<evidence type="ECO:0000313" key="2">
    <source>
        <dbReference type="EMBL" id="XBG60973.1"/>
    </source>
</evidence>
<protein>
    <submittedName>
        <fullName evidence="2">DUF6427 family protein</fullName>
    </submittedName>
</protein>
<accession>A0AAU7BSA9</accession>
<feature type="transmembrane region" description="Helical" evidence="1">
    <location>
        <begin position="126"/>
        <end position="154"/>
    </location>
</feature>
<dbReference type="RefSeq" id="WP_347923199.1">
    <property type="nucleotide sequence ID" value="NZ_CP157199.1"/>
</dbReference>
<gene>
    <name evidence="2" type="ORF">ABGB03_14015</name>
</gene>
<feature type="transmembrane region" description="Helical" evidence="1">
    <location>
        <begin position="264"/>
        <end position="281"/>
    </location>
</feature>
<feature type="transmembrane region" description="Helical" evidence="1">
    <location>
        <begin position="46"/>
        <end position="64"/>
    </location>
</feature>
<keyword evidence="1" id="KW-0472">Membrane</keyword>